<feature type="region of interest" description="Disordered" evidence="1">
    <location>
        <begin position="1261"/>
        <end position="1285"/>
    </location>
</feature>
<feature type="non-terminal residue" evidence="2">
    <location>
        <position position="1867"/>
    </location>
</feature>
<feature type="compositionally biased region" description="Acidic residues" evidence="1">
    <location>
        <begin position="1274"/>
        <end position="1285"/>
    </location>
</feature>
<dbReference type="EMBL" id="GECU01035111">
    <property type="protein sequence ID" value="JAS72595.1"/>
    <property type="molecule type" value="Transcribed_RNA"/>
</dbReference>
<name>A0A1B6HD84_9HEMI</name>
<feature type="region of interest" description="Disordered" evidence="1">
    <location>
        <begin position="1338"/>
        <end position="1363"/>
    </location>
</feature>
<evidence type="ECO:0000256" key="1">
    <source>
        <dbReference type="SAM" id="MobiDB-lite"/>
    </source>
</evidence>
<accession>A0A1B6HD84</accession>
<gene>
    <name evidence="2" type="ORF">g.31990</name>
</gene>
<proteinExistence type="predicted"/>
<sequence length="1867" mass="219250">KKQVASKEFDVYSTYPDSEEYVKLADEDPIAAYEKEKKLRTMNPFTGSPRTTRHYFQKTSKPLLRRRSTLVTQAGTKKPYTGFILTLRPRRPKKTPMNRLKSEVIFLKKTQKTTQDGNLITTVPPTVPPMRSSTETPIRPPVTSATWWPPGVYLGPRSRRPPLHPHIIQPALLKWERKFPKIWFRTGGTRFTYPPEVENYPFTFDWHVPKKKRVDRWTMRPDWPLDSPLFKDNIPDYIEDVTLPPIPEMGETLYPKTSPKPWWTYPPWWEQKIAAEANGTTPRTPRTLKTSKPTTIDILKIFTTSPHKVSRTKMNTELTFDLKNGAVRPIKEVSTQTARKTTVKRKPTLTFTLSTSQKSPENLTPTTASMRLDPIQQKKVVHHVGPWWKLTIVEHVPHPNFTHSGDTSGVRLKRSLRKHKGLVRQNAIRRKKNFTLTLKSGNKPFPLNIYLGEPSDFVKRESSKLQLNFDVYNLGTSLLKQNDSSFHKISEIFKSKLKNISASTIKRKFVGLVRQNVIREKHISTEQKKNYINPICSQLKSPDLLEKKEIELQLKLNFSNFDKPLLNQNVSSFSIIKTIFKAALKEINARRNQETERFDLQTISNFMEPMKMPFELKNHLISLLPSLLKKQPLESRKANLFYALTGEIRRYILNIMKIKMFDIKAMLKYKASDLRIKSESKLRIVHFLKLLYKPELDNGQWTRSVLKKYGGTKCMVQGILHKQERKSSSLFGIQQSITDTAITKHLAEHLIREKREEKPIELGVSSFNWSSHSMENVVDELVNELPMKTIKKEVKKDMITELHKGMMQKFGRTDINEAVVSRMAKIEAEEANPTVDKVMENSVREVIQKLLDEVLTTLRQNTWMKTSMVKLFEEGYSVESVVDAISNQISISSLLDSMEKEGVNITQSQRHLVLTEFKDYKQLLNRMLKKEVELWEYQLLKNPIIARRKRNTLLNQRNEKNLKLPVGSQKLFRTFKKRTPIYSTFETNRKSLNSMNKKDFKSIFRDKRAIGDSGFMEEEKSEYDEQDLNIDKELSAIEKSSMSDGRKIKKLKKHLKWLQSQTQSPAEIIFPENFEEDLMRTEGYDDEGSDSKLAKPKRFKQKFQWRVRTKKPTLKVITFLPKIRLTRGRPFMPLTTTEETLVIPETHLPTRKRKTKTPRLFRKVIDPTFLTTQPLRKPIWLDLSQKTLPPRSRVLKARPLIRRTTSQPARTFAQMKSFKTMKFGQKTQQPVISLQEFLKRRNEFRRVREEVMWNKNFHTSSEELPKGKNVESLEQSEELTEETDLSFDGKLSMEVKPEDFTLRPLSDFLYTWPVMTTVSNSNVRETTDMPVPVVEGTKIPKKSKSVTRRPPSNSTRRRYTKKTGYTRASNRGATRKKIKRKIEKPSISGLEEEESKDLEVLVDSDVERNKRDISTTYSLRPFTSGIKQDGKNRSSTDDEPLFGIERNISRRELEEKIRSKKSSWAFGVPLVTDNPTSVNTSSNSFETYQQEHKKWFGERRRGVPVNNYDIDWDQMRRKLELQEISSWYKLKEQRGRTPKFDRTQLRKYWSVVDRNVNITEITTVATTTITVTSPPLTVRPIVWYDKTYIPEFKKYMTRPFFKNYIYEGSLEKKDQHLDGYEPPFGRVDKTGKTLFGRLYREPRKRHYHVQDDRDSIFAARDLRKFVNRTYDADFRIGTHRRTLWQNRTFDPNYIFTQHISWQNFSRRSFVLHDFGRKQFERLNSSIVITPITTVNRSQISDPDFDSYMNLLQSHQVMSHKMKHHENRTVGTDNSFIPQRSSKVPWNNDTDPELYKAYRMARKRFYNKTLDIAFSYYIFNKYRSGNLTRDVGYGRMSNVVNRWYNRTFQPKYRPDMFYLHNRGKFGKE</sequence>
<protein>
    <submittedName>
        <fullName evidence="2">Uncharacterized protein</fullName>
    </submittedName>
</protein>
<reference evidence="2" key="1">
    <citation type="submission" date="2015-11" db="EMBL/GenBank/DDBJ databases">
        <title>De novo transcriptome assembly of four potential Pierce s Disease insect vectors from Arizona vineyards.</title>
        <authorList>
            <person name="Tassone E.E."/>
        </authorList>
    </citation>
    <scope>NUCLEOTIDE SEQUENCE</scope>
</reference>
<organism evidence="2">
    <name type="scientific">Homalodisca liturata</name>
    <dbReference type="NCBI Taxonomy" id="320908"/>
    <lineage>
        <taxon>Eukaryota</taxon>
        <taxon>Metazoa</taxon>
        <taxon>Ecdysozoa</taxon>
        <taxon>Arthropoda</taxon>
        <taxon>Hexapoda</taxon>
        <taxon>Insecta</taxon>
        <taxon>Pterygota</taxon>
        <taxon>Neoptera</taxon>
        <taxon>Paraneoptera</taxon>
        <taxon>Hemiptera</taxon>
        <taxon>Auchenorrhyncha</taxon>
        <taxon>Membracoidea</taxon>
        <taxon>Cicadellidae</taxon>
        <taxon>Cicadellinae</taxon>
        <taxon>Proconiini</taxon>
        <taxon>Homalodisca</taxon>
    </lineage>
</organism>
<feature type="compositionally biased region" description="Basic and acidic residues" evidence="1">
    <location>
        <begin position="1261"/>
        <end position="1271"/>
    </location>
</feature>
<evidence type="ECO:0000313" key="2">
    <source>
        <dbReference type="EMBL" id="JAS72595.1"/>
    </source>
</evidence>
<feature type="non-terminal residue" evidence="2">
    <location>
        <position position="1"/>
    </location>
</feature>